<proteinExistence type="predicted"/>
<dbReference type="AlphaFoldDB" id="A0A5Q5BFE0"/>
<name>A0A5Q5BFE0_MYCSS</name>
<accession>A0A5Q5BFE0</accession>
<sequence length="284" mass="31495">MRGGALPKRIVDVPVHVDESALLQRGWHAVEARARVTTDTWSNVAVSLTLEFLQDHWTSRFVDPRLWVSPVVLEVSSKTQGETIYVASSHWDIDSVGGRAVRDSISGTISYSDFPIKASDLYLRLTSFDAADVGVGIRPLPRIARRLDIQFEESATDLAVLDLELDVDAYVTEEDDSDGDVVVYVRGMATLADYGKLVEATVRRDEGHEEGEFEIKLPDVQVDVLDDTDFLLSRLTGTHYMEVNGSCPNDVPKRAAEWVDFLTAYSQDLPGDPSSVVVRLVDRA</sequence>
<gene>
    <name evidence="1" type="ordered locus">Mmcs_0804</name>
</gene>
<organism evidence="1">
    <name type="scientific">Mycobacterium sp. (strain MCS)</name>
    <dbReference type="NCBI Taxonomy" id="164756"/>
    <lineage>
        <taxon>Bacteria</taxon>
        <taxon>Bacillati</taxon>
        <taxon>Actinomycetota</taxon>
        <taxon>Actinomycetes</taxon>
        <taxon>Mycobacteriales</taxon>
        <taxon>Mycobacteriaceae</taxon>
        <taxon>Mycobacterium</taxon>
    </lineage>
</organism>
<dbReference type="KEGG" id="mmc:Mmcs_0804"/>
<reference evidence="1" key="1">
    <citation type="submission" date="2006-06" db="EMBL/GenBank/DDBJ databases">
        <title>Complete sequence of chromosome of Mycobacterium sp. MCS.</title>
        <authorList>
            <consortium name="US DOE Joint Genome Institute"/>
            <person name="Copeland A."/>
            <person name="Lucas S."/>
            <person name="Lapidus A."/>
            <person name="Barry K."/>
            <person name="Detter J.C."/>
            <person name="Glavina del Rio T."/>
            <person name="Hammon N."/>
            <person name="Israni S."/>
            <person name="Dalin E."/>
            <person name="Tice H."/>
            <person name="Pitluck S."/>
            <person name="Martinez M."/>
            <person name="Schmutz J."/>
            <person name="Larimer F."/>
            <person name="Land M."/>
            <person name="Hauser L."/>
            <person name="Kyrpides N."/>
            <person name="Kim E."/>
            <person name="Miller C.D."/>
            <person name="Hughes J.E."/>
            <person name="Anderson A.J."/>
            <person name="Sims R.C."/>
            <person name="Richardson P."/>
        </authorList>
    </citation>
    <scope>NUCLEOTIDE SEQUENCE [LARGE SCALE GENOMIC DNA]</scope>
    <source>
        <strain evidence="1">MCS</strain>
    </source>
</reference>
<protein>
    <submittedName>
        <fullName evidence="1">Uncharacterized protein</fullName>
    </submittedName>
</protein>
<evidence type="ECO:0000313" key="1">
    <source>
        <dbReference type="EMBL" id="ABG06923.1"/>
    </source>
</evidence>
<dbReference type="EMBL" id="CP000384">
    <property type="protein sequence ID" value="ABG06923.1"/>
    <property type="molecule type" value="Genomic_DNA"/>
</dbReference>